<dbReference type="EMBL" id="JAVDXQ010000001">
    <property type="protein sequence ID" value="MDR7295113.1"/>
    <property type="molecule type" value="Genomic_DNA"/>
</dbReference>
<dbReference type="InterPro" id="IPR041183">
    <property type="entry name" value="Cyclophilin-like"/>
</dbReference>
<accession>A0ABU1Z3C7</accession>
<feature type="domain" description="Cyclophilin-like" evidence="1">
    <location>
        <begin position="1"/>
        <end position="106"/>
    </location>
</feature>
<dbReference type="Pfam" id="PF18050">
    <property type="entry name" value="Cyclophil_like2"/>
    <property type="match status" value="1"/>
</dbReference>
<dbReference type="Proteomes" id="UP001180536">
    <property type="component" value="Unassembled WGS sequence"/>
</dbReference>
<organism evidence="2 3">
    <name type="scientific">Pelomonas aquatica</name>
    <dbReference type="NCBI Taxonomy" id="431058"/>
    <lineage>
        <taxon>Bacteria</taxon>
        <taxon>Pseudomonadati</taxon>
        <taxon>Pseudomonadota</taxon>
        <taxon>Betaproteobacteria</taxon>
        <taxon>Burkholderiales</taxon>
        <taxon>Sphaerotilaceae</taxon>
        <taxon>Roseateles</taxon>
    </lineage>
</organism>
<dbReference type="Gene3D" id="2.40.100.20">
    <property type="match status" value="1"/>
</dbReference>
<name>A0ABU1Z3C7_9BURK</name>
<dbReference type="SUPFAM" id="SSF50891">
    <property type="entry name" value="Cyclophilin-like"/>
    <property type="match status" value="1"/>
</dbReference>
<evidence type="ECO:0000259" key="1">
    <source>
        <dbReference type="Pfam" id="PF18050"/>
    </source>
</evidence>
<dbReference type="InterPro" id="IPR029000">
    <property type="entry name" value="Cyclophilin-like_dom_sf"/>
</dbReference>
<protein>
    <recommendedName>
        <fullName evidence="1">Cyclophilin-like domain-containing protein</fullName>
    </recommendedName>
</protein>
<reference evidence="2 3" key="1">
    <citation type="submission" date="2023-07" db="EMBL/GenBank/DDBJ databases">
        <title>Sorghum-associated microbial communities from plants grown in Nebraska, USA.</title>
        <authorList>
            <person name="Schachtman D."/>
        </authorList>
    </citation>
    <scope>NUCLEOTIDE SEQUENCE [LARGE SCALE GENOMIC DNA]</scope>
    <source>
        <strain evidence="2 3">BE310</strain>
    </source>
</reference>
<dbReference type="RefSeq" id="WP_310341117.1">
    <property type="nucleotide sequence ID" value="NZ_JAVDXQ010000001.1"/>
</dbReference>
<evidence type="ECO:0000313" key="3">
    <source>
        <dbReference type="Proteomes" id="UP001180536"/>
    </source>
</evidence>
<proteinExistence type="predicted"/>
<evidence type="ECO:0000313" key="2">
    <source>
        <dbReference type="EMBL" id="MDR7295113.1"/>
    </source>
</evidence>
<sequence>MTVESRRFAVTLEGNATTRAFVELLPASFDMVELNGNEKYAKLPRNLPTAAEPVGSIRAGDVLLYGDDTLVVFYEALRSGYSYTRIGRVETPAGLRAALGRGGPRVSFSLP</sequence>
<keyword evidence="3" id="KW-1185">Reference proteome</keyword>
<comment type="caution">
    <text evidence="2">The sequence shown here is derived from an EMBL/GenBank/DDBJ whole genome shotgun (WGS) entry which is preliminary data.</text>
</comment>
<gene>
    <name evidence="2" type="ORF">J2X16_000434</name>
</gene>